<dbReference type="Proteomes" id="UP000271974">
    <property type="component" value="Unassembled WGS sequence"/>
</dbReference>
<dbReference type="EMBL" id="RQTK01000012">
    <property type="protein sequence ID" value="RUS91384.1"/>
    <property type="molecule type" value="Genomic_DNA"/>
</dbReference>
<organism evidence="6 7">
    <name type="scientific">Elysia chlorotica</name>
    <name type="common">Eastern emerald elysia</name>
    <name type="synonym">Sea slug</name>
    <dbReference type="NCBI Taxonomy" id="188477"/>
    <lineage>
        <taxon>Eukaryota</taxon>
        <taxon>Metazoa</taxon>
        <taxon>Spiralia</taxon>
        <taxon>Lophotrochozoa</taxon>
        <taxon>Mollusca</taxon>
        <taxon>Gastropoda</taxon>
        <taxon>Heterobranchia</taxon>
        <taxon>Euthyneura</taxon>
        <taxon>Panpulmonata</taxon>
        <taxon>Sacoglossa</taxon>
        <taxon>Placobranchoidea</taxon>
        <taxon>Plakobranchidae</taxon>
        <taxon>Elysia</taxon>
    </lineage>
</organism>
<sequence>MSISCLVVFSLLSTAYLASAERRHTVFILVGGTGDLAAKYLWDGIFNVYHNRFEGHTGGFESEAAANHTFDFLAAGRTAQDQGNIILNSVLKSSIQCPEDSPHHTTCTKRATDFINKAIYMSLKEDADFVLLCNEIQDLFSRTSFGVKQELILYLAIAPAHYENVAEKFHKKCAQKMRELHVSLKVAIEKPFGLD</sequence>
<accession>A0A3S1BXM0</accession>
<dbReference type="OrthoDB" id="60984at2759"/>
<dbReference type="InterPro" id="IPR022674">
    <property type="entry name" value="G6P_DH_NAD-bd"/>
</dbReference>
<dbReference type="Pfam" id="PF00479">
    <property type="entry name" value="G6PD_N"/>
    <property type="match status" value="1"/>
</dbReference>
<gene>
    <name evidence="6" type="ORF">EGW08_000814</name>
</gene>
<reference evidence="6 7" key="1">
    <citation type="submission" date="2019-01" db="EMBL/GenBank/DDBJ databases">
        <title>A draft genome assembly of the solar-powered sea slug Elysia chlorotica.</title>
        <authorList>
            <person name="Cai H."/>
            <person name="Li Q."/>
            <person name="Fang X."/>
            <person name="Li J."/>
            <person name="Curtis N.E."/>
            <person name="Altenburger A."/>
            <person name="Shibata T."/>
            <person name="Feng M."/>
            <person name="Maeda T."/>
            <person name="Schwartz J.A."/>
            <person name="Shigenobu S."/>
            <person name="Lundholm N."/>
            <person name="Nishiyama T."/>
            <person name="Yang H."/>
            <person name="Hasebe M."/>
            <person name="Li S."/>
            <person name="Pierce S.K."/>
            <person name="Wang J."/>
        </authorList>
    </citation>
    <scope>NUCLEOTIDE SEQUENCE [LARGE SCALE GENOMIC DNA]</scope>
    <source>
        <strain evidence="6">EC2010</strain>
        <tissue evidence="6">Whole organism of an adult</tissue>
    </source>
</reference>
<evidence type="ECO:0000256" key="4">
    <source>
        <dbReference type="SAM" id="SignalP"/>
    </source>
</evidence>
<keyword evidence="4" id="KW-0732">Signal</keyword>
<feature type="chain" id="PRO_5018663251" description="Glucose-6-phosphate dehydrogenase NAD-binding domain-containing protein" evidence="4">
    <location>
        <begin position="21"/>
        <end position="195"/>
    </location>
</feature>
<proteinExistence type="predicted"/>
<keyword evidence="3" id="KW-0119">Carbohydrate metabolism</keyword>
<keyword evidence="1" id="KW-0313">Glucose metabolism</keyword>
<evidence type="ECO:0000256" key="1">
    <source>
        <dbReference type="ARBA" id="ARBA00022526"/>
    </source>
</evidence>
<feature type="domain" description="Glucose-6-phosphate dehydrogenase NAD-binding" evidence="5">
    <location>
        <begin position="28"/>
        <end position="195"/>
    </location>
</feature>
<feature type="signal peptide" evidence="4">
    <location>
        <begin position="1"/>
        <end position="20"/>
    </location>
</feature>
<dbReference type="GO" id="GO:0006006">
    <property type="term" value="P:glucose metabolic process"/>
    <property type="evidence" value="ECO:0007669"/>
    <property type="project" value="UniProtKB-KW"/>
</dbReference>
<dbReference type="GO" id="GO:0004345">
    <property type="term" value="F:glucose-6-phosphate dehydrogenase activity"/>
    <property type="evidence" value="ECO:0007669"/>
    <property type="project" value="TreeGrafter"/>
</dbReference>
<evidence type="ECO:0000256" key="3">
    <source>
        <dbReference type="ARBA" id="ARBA00023277"/>
    </source>
</evidence>
<dbReference type="STRING" id="188477.A0A3S1BXM0"/>
<evidence type="ECO:0000313" key="6">
    <source>
        <dbReference type="EMBL" id="RUS91384.1"/>
    </source>
</evidence>
<dbReference type="Gene3D" id="3.40.50.720">
    <property type="entry name" value="NAD(P)-binding Rossmann-like Domain"/>
    <property type="match status" value="1"/>
</dbReference>
<evidence type="ECO:0000259" key="5">
    <source>
        <dbReference type="Pfam" id="PF00479"/>
    </source>
</evidence>
<name>A0A3S1BXM0_ELYCH</name>
<feature type="non-terminal residue" evidence="6">
    <location>
        <position position="195"/>
    </location>
</feature>
<evidence type="ECO:0000256" key="2">
    <source>
        <dbReference type="ARBA" id="ARBA00022857"/>
    </source>
</evidence>
<dbReference type="SUPFAM" id="SSF51735">
    <property type="entry name" value="NAD(P)-binding Rossmann-fold domains"/>
    <property type="match status" value="1"/>
</dbReference>
<dbReference type="PANTHER" id="PTHR23429">
    <property type="entry name" value="GLUCOSE-6-PHOSPHATE 1-DEHYDROGENASE G6PD"/>
    <property type="match status" value="1"/>
</dbReference>
<dbReference type="AlphaFoldDB" id="A0A3S1BXM0"/>
<keyword evidence="2" id="KW-0521">NADP</keyword>
<dbReference type="GO" id="GO:0005783">
    <property type="term" value="C:endoplasmic reticulum"/>
    <property type="evidence" value="ECO:0007669"/>
    <property type="project" value="TreeGrafter"/>
</dbReference>
<dbReference type="PANTHER" id="PTHR23429:SF7">
    <property type="entry name" value="GDH_6PGL ENDOPLASMIC BIFUNCTIONAL PROTEIN"/>
    <property type="match status" value="1"/>
</dbReference>
<dbReference type="GO" id="GO:0009051">
    <property type="term" value="P:pentose-phosphate shunt, oxidative branch"/>
    <property type="evidence" value="ECO:0007669"/>
    <property type="project" value="TreeGrafter"/>
</dbReference>
<protein>
    <recommendedName>
        <fullName evidence="5">Glucose-6-phosphate dehydrogenase NAD-binding domain-containing protein</fullName>
    </recommendedName>
</protein>
<keyword evidence="7" id="KW-1185">Reference proteome</keyword>
<evidence type="ECO:0000313" key="7">
    <source>
        <dbReference type="Proteomes" id="UP000271974"/>
    </source>
</evidence>
<dbReference type="InterPro" id="IPR036291">
    <property type="entry name" value="NAD(P)-bd_dom_sf"/>
</dbReference>
<comment type="caution">
    <text evidence="6">The sequence shown here is derived from an EMBL/GenBank/DDBJ whole genome shotgun (WGS) entry which is preliminary data.</text>
</comment>
<dbReference type="InterPro" id="IPR001282">
    <property type="entry name" value="G6P_DH"/>
</dbReference>
<dbReference type="GO" id="GO:0050661">
    <property type="term" value="F:NADP binding"/>
    <property type="evidence" value="ECO:0007669"/>
    <property type="project" value="InterPro"/>
</dbReference>